<dbReference type="Gene3D" id="2.60.120.10">
    <property type="entry name" value="Jelly Rolls"/>
    <property type="match status" value="1"/>
</dbReference>
<accession>A0A4P7SR55</accession>
<feature type="active site" description="Proton donor" evidence="2">
    <location>
        <position position="130"/>
    </location>
</feature>
<evidence type="ECO:0000313" key="6">
    <source>
        <dbReference type="Proteomes" id="UP000296469"/>
    </source>
</evidence>
<feature type="site" description="Participates in a stacking interaction with the thymidine ring of dTDP-4-oxo-6-deoxyglucose" evidence="3">
    <location>
        <position position="136"/>
    </location>
</feature>
<evidence type="ECO:0000256" key="3">
    <source>
        <dbReference type="PIRSR" id="PIRSR600888-3"/>
    </source>
</evidence>
<dbReference type="EC" id="5.1.3.13" evidence="4"/>
<reference evidence="5 6" key="1">
    <citation type="submission" date="2019-04" db="EMBL/GenBank/DDBJ databases">
        <title>Isolation and identification of Cellulomonas shaoxiangyii sp. Nov. isolated from feces of the Tibetan antelopes (Pantholops hodgsonii) in the Qinghai-Tibet plateau of China.</title>
        <authorList>
            <person name="Tian Z."/>
        </authorList>
    </citation>
    <scope>NUCLEOTIDE SEQUENCE [LARGE SCALE GENOMIC DNA]</scope>
    <source>
        <strain evidence="5 6">Z28</strain>
    </source>
</reference>
<dbReference type="Pfam" id="PF00908">
    <property type="entry name" value="dTDP_sugar_isom"/>
    <property type="match status" value="1"/>
</dbReference>
<keyword evidence="6" id="KW-1185">Reference proteome</keyword>
<dbReference type="KEGG" id="celz:E5225_05745"/>
<dbReference type="CDD" id="cd00438">
    <property type="entry name" value="cupin_RmlC"/>
    <property type="match status" value="1"/>
</dbReference>
<dbReference type="NCBIfam" id="TIGR01221">
    <property type="entry name" value="rmlC"/>
    <property type="match status" value="1"/>
</dbReference>
<proteinExistence type="inferred from homology"/>
<comment type="subunit">
    <text evidence="4">Homodimer.</text>
</comment>
<organism evidence="5 6">
    <name type="scientific">Cellulomonas shaoxiangyii</name>
    <dbReference type="NCBI Taxonomy" id="2566013"/>
    <lineage>
        <taxon>Bacteria</taxon>
        <taxon>Bacillati</taxon>
        <taxon>Actinomycetota</taxon>
        <taxon>Actinomycetes</taxon>
        <taxon>Micrococcales</taxon>
        <taxon>Cellulomonadaceae</taxon>
        <taxon>Cellulomonas</taxon>
    </lineage>
</organism>
<dbReference type="InterPro" id="IPR000888">
    <property type="entry name" value="RmlC-like"/>
</dbReference>
<dbReference type="OrthoDB" id="9800680at2"/>
<dbReference type="UniPathway" id="UPA00124"/>
<dbReference type="PANTHER" id="PTHR21047:SF2">
    <property type="entry name" value="THYMIDINE DIPHOSPHO-4-KETO-RHAMNOSE 3,5-EPIMERASE"/>
    <property type="match status" value="1"/>
</dbReference>
<evidence type="ECO:0000256" key="2">
    <source>
        <dbReference type="PIRSR" id="PIRSR600888-1"/>
    </source>
</evidence>
<dbReference type="InterPro" id="IPR011051">
    <property type="entry name" value="RmlC_Cupin_sf"/>
</dbReference>
<dbReference type="InterPro" id="IPR014710">
    <property type="entry name" value="RmlC-like_jellyroll"/>
</dbReference>
<dbReference type="GO" id="GO:0000271">
    <property type="term" value="P:polysaccharide biosynthetic process"/>
    <property type="evidence" value="ECO:0007669"/>
    <property type="project" value="TreeGrafter"/>
</dbReference>
<comment type="function">
    <text evidence="4">Catalyzes the epimerization of the C3' and C5'positions of dTDP-6-deoxy-D-xylo-4-hexulose, forming dTDP-6-deoxy-L-lyxo-4-hexulose.</text>
</comment>
<comment type="catalytic activity">
    <reaction evidence="4">
        <text>dTDP-4-dehydro-6-deoxy-alpha-D-glucose = dTDP-4-dehydro-beta-L-rhamnose</text>
        <dbReference type="Rhea" id="RHEA:16969"/>
        <dbReference type="ChEBI" id="CHEBI:57649"/>
        <dbReference type="ChEBI" id="CHEBI:62830"/>
        <dbReference type="EC" id="5.1.3.13"/>
    </reaction>
</comment>
<comment type="pathway">
    <text evidence="4">Carbohydrate biosynthesis; dTDP-L-rhamnose biosynthesis.</text>
</comment>
<keyword evidence="4 5" id="KW-0413">Isomerase</keyword>
<dbReference type="GO" id="GO:0005829">
    <property type="term" value="C:cytosol"/>
    <property type="evidence" value="ECO:0007669"/>
    <property type="project" value="TreeGrafter"/>
</dbReference>
<protein>
    <recommendedName>
        <fullName evidence="4">dTDP-4-dehydrorhamnose 3,5-epimerase</fullName>
        <ecNumber evidence="4">5.1.3.13</ecNumber>
    </recommendedName>
    <alternativeName>
        <fullName evidence="4">Thymidine diphospho-4-keto-rhamnose 3,5-epimerase</fullName>
    </alternativeName>
</protein>
<evidence type="ECO:0000256" key="4">
    <source>
        <dbReference type="RuleBase" id="RU364069"/>
    </source>
</evidence>
<gene>
    <name evidence="5" type="primary">rfbC</name>
    <name evidence="5" type="ORF">E5225_05745</name>
</gene>
<dbReference type="EMBL" id="CP039291">
    <property type="protein sequence ID" value="QCB95223.1"/>
    <property type="molecule type" value="Genomic_DNA"/>
</dbReference>
<dbReference type="Proteomes" id="UP000296469">
    <property type="component" value="Chromosome"/>
</dbReference>
<name>A0A4P7SR55_9CELL</name>
<evidence type="ECO:0000256" key="1">
    <source>
        <dbReference type="ARBA" id="ARBA00010154"/>
    </source>
</evidence>
<dbReference type="GO" id="GO:0019305">
    <property type="term" value="P:dTDP-rhamnose biosynthetic process"/>
    <property type="evidence" value="ECO:0007669"/>
    <property type="project" value="UniProtKB-UniRule"/>
</dbReference>
<dbReference type="PANTHER" id="PTHR21047">
    <property type="entry name" value="DTDP-6-DEOXY-D-GLUCOSE-3,5 EPIMERASE"/>
    <property type="match status" value="1"/>
</dbReference>
<sequence length="204" mass="21633">MRPCAVEGAWVVEPDVHEDDRGSFVEAFSYARVEEATGRPFDVRQVNSSVSRPGVLRGIHFAQMPPSQAKYVTCTSGSVFDVVVDLRVGSPTFGAWDGVVLDASSRRSILVSEGLGHGFLALDEGATVVYLCTAPYAPGREHGIDPFDPAIAIAWPSVRGVARPLLSDKDRDAPSLAEVRAAGLLPTAAEVQGFLESLVGAPLS</sequence>
<dbReference type="SUPFAM" id="SSF51182">
    <property type="entry name" value="RmlC-like cupins"/>
    <property type="match status" value="1"/>
</dbReference>
<evidence type="ECO:0000313" key="5">
    <source>
        <dbReference type="EMBL" id="QCB95223.1"/>
    </source>
</evidence>
<comment type="similarity">
    <text evidence="1 4">Belongs to the dTDP-4-dehydrorhamnose 3,5-epimerase family.</text>
</comment>
<dbReference type="AlphaFoldDB" id="A0A4P7SR55"/>
<dbReference type="GO" id="GO:0008830">
    <property type="term" value="F:dTDP-4-dehydrorhamnose 3,5-epimerase activity"/>
    <property type="evidence" value="ECO:0007669"/>
    <property type="project" value="UniProtKB-UniRule"/>
</dbReference>
<feature type="active site" description="Proton acceptor" evidence="2">
    <location>
        <position position="60"/>
    </location>
</feature>